<keyword evidence="1" id="KW-0472">Membrane</keyword>
<sequence>MVSRYKYFPVLLGQYNSKVNQPVVKYENPLIEFHYSRPEPSLYVQTFELNPFDQTEPDFYDNSFESLIVDPVEEPEIVTRKFRSIEIDESRKPAPHIRINMLPYLFVPHDKWWEYEEFKKFPDYDVWYSLKFKEWHKHIIMATFETVAYDPMWCIDPKDQYYDFYMYYYSTTLKYYKPWRYQIPTYVCYSTNRKLIYTILIFGIYMYYQIVHSKQRTKMIYVVMGEDFWIKDYSEFRIAINENSPYSVVGDISLLEALCLGVPKIFSYFRYGPVCLEDFYNFVEKSRKMSKEDYYDMIKK</sequence>
<name>A0A1R2BEM2_9CILI</name>
<proteinExistence type="predicted"/>
<keyword evidence="1" id="KW-1133">Transmembrane helix</keyword>
<dbReference type="AlphaFoldDB" id="A0A1R2BEM2"/>
<evidence type="ECO:0000313" key="3">
    <source>
        <dbReference type="Proteomes" id="UP000187209"/>
    </source>
</evidence>
<reference evidence="2 3" key="1">
    <citation type="submission" date="2016-11" db="EMBL/GenBank/DDBJ databases">
        <title>The macronuclear genome of Stentor coeruleus: a giant cell with tiny introns.</title>
        <authorList>
            <person name="Slabodnick M."/>
            <person name="Ruby J.G."/>
            <person name="Reiff S.B."/>
            <person name="Swart E.C."/>
            <person name="Gosai S."/>
            <person name="Prabakaran S."/>
            <person name="Witkowska E."/>
            <person name="Larue G.E."/>
            <person name="Fisher S."/>
            <person name="Freeman R.M."/>
            <person name="Gunawardena J."/>
            <person name="Chu W."/>
            <person name="Stover N.A."/>
            <person name="Gregory B.D."/>
            <person name="Nowacki M."/>
            <person name="Derisi J."/>
            <person name="Roy S.W."/>
            <person name="Marshall W.F."/>
            <person name="Sood P."/>
        </authorList>
    </citation>
    <scope>NUCLEOTIDE SEQUENCE [LARGE SCALE GENOMIC DNA]</scope>
    <source>
        <strain evidence="2">WM001</strain>
    </source>
</reference>
<evidence type="ECO:0000256" key="1">
    <source>
        <dbReference type="SAM" id="Phobius"/>
    </source>
</evidence>
<keyword evidence="3" id="KW-1185">Reference proteome</keyword>
<dbReference type="Proteomes" id="UP000187209">
    <property type="component" value="Unassembled WGS sequence"/>
</dbReference>
<gene>
    <name evidence="2" type="ORF">SteCoe_25771</name>
</gene>
<keyword evidence="1" id="KW-0812">Transmembrane</keyword>
<comment type="caution">
    <text evidence="2">The sequence shown here is derived from an EMBL/GenBank/DDBJ whole genome shotgun (WGS) entry which is preliminary data.</text>
</comment>
<feature type="transmembrane region" description="Helical" evidence="1">
    <location>
        <begin position="195"/>
        <end position="211"/>
    </location>
</feature>
<evidence type="ECO:0000313" key="2">
    <source>
        <dbReference type="EMBL" id="OMJ75150.1"/>
    </source>
</evidence>
<dbReference type="EMBL" id="MPUH01000707">
    <property type="protein sequence ID" value="OMJ75150.1"/>
    <property type="molecule type" value="Genomic_DNA"/>
</dbReference>
<organism evidence="2 3">
    <name type="scientific">Stentor coeruleus</name>
    <dbReference type="NCBI Taxonomy" id="5963"/>
    <lineage>
        <taxon>Eukaryota</taxon>
        <taxon>Sar</taxon>
        <taxon>Alveolata</taxon>
        <taxon>Ciliophora</taxon>
        <taxon>Postciliodesmatophora</taxon>
        <taxon>Heterotrichea</taxon>
        <taxon>Heterotrichida</taxon>
        <taxon>Stentoridae</taxon>
        <taxon>Stentor</taxon>
    </lineage>
</organism>
<accession>A0A1R2BEM2</accession>
<protein>
    <submittedName>
        <fullName evidence="2">Uncharacterized protein</fullName>
    </submittedName>
</protein>